<evidence type="ECO:0000313" key="2">
    <source>
        <dbReference type="EMBL" id="OYV03289.1"/>
    </source>
</evidence>
<protein>
    <recommendedName>
        <fullName evidence="1">Secretion system C-terminal sorting domain-containing protein</fullName>
    </recommendedName>
</protein>
<reference evidence="3" key="1">
    <citation type="submission" date="2017-07" db="EMBL/GenBank/DDBJ databases">
        <title>Novel pathways for hydrocarbon cycling and metabolic interdependencies in hydrothermal sediment communities.</title>
        <authorList>
            <person name="Dombrowski N."/>
            <person name="Seitz K."/>
            <person name="Teske A."/>
            <person name="Baker B."/>
        </authorList>
    </citation>
    <scope>NUCLEOTIDE SEQUENCE [LARGE SCALE GENOMIC DNA]</scope>
</reference>
<sequence length="224" mass="25137">MTVIGIHSILDFGVDWVPVRYDLNMYEAGDTLQVKFAFVSDETDVAEGIYIDDIYVGKAVPQPFVRLLSAYPVTGVTGEIVISLINDGNTAIDSVYAKLYTVDTMVQILTDSVFYGRLLPMEYNNSFEMQAGALVPVGPTTHPIHYEFIPVALGNKLIIHYTAPEMGTLRIRIYDVAGRVVDTWCFNIEHTHARIEVAHRLQSGVYFIEAKLNNMQVIKKLTIF</sequence>
<name>A0A257LUX8_UNCW3</name>
<feature type="domain" description="Secretion system C-terminal sorting" evidence="1">
    <location>
        <begin position="155"/>
        <end position="223"/>
    </location>
</feature>
<dbReference type="Proteomes" id="UP000216312">
    <property type="component" value="Unassembled WGS sequence"/>
</dbReference>
<dbReference type="NCBIfam" id="TIGR04183">
    <property type="entry name" value="Por_Secre_tail"/>
    <property type="match status" value="1"/>
</dbReference>
<proteinExistence type="predicted"/>
<dbReference type="EMBL" id="NMUJ01000011">
    <property type="protein sequence ID" value="OYV03289.1"/>
    <property type="molecule type" value="Genomic_DNA"/>
</dbReference>
<dbReference type="InterPro" id="IPR026444">
    <property type="entry name" value="Secre_tail"/>
</dbReference>
<accession>A0A257LUX8</accession>
<gene>
    <name evidence="2" type="ORF">CGW93_01555</name>
</gene>
<comment type="caution">
    <text evidence="2">The sequence shown here is derived from an EMBL/GenBank/DDBJ whole genome shotgun (WGS) entry which is preliminary data.</text>
</comment>
<dbReference type="Pfam" id="PF18962">
    <property type="entry name" value="Por_Secre_tail"/>
    <property type="match status" value="1"/>
</dbReference>
<organism evidence="2 3">
    <name type="scientific">candidate division WOR-3 bacterium 4484_18</name>
    <dbReference type="NCBI Taxonomy" id="2020626"/>
    <lineage>
        <taxon>Bacteria</taxon>
        <taxon>Bacteria division WOR-3</taxon>
    </lineage>
</organism>
<evidence type="ECO:0000259" key="1">
    <source>
        <dbReference type="Pfam" id="PF18962"/>
    </source>
</evidence>
<evidence type="ECO:0000313" key="3">
    <source>
        <dbReference type="Proteomes" id="UP000216312"/>
    </source>
</evidence>
<dbReference type="AlphaFoldDB" id="A0A257LUX8"/>